<protein>
    <recommendedName>
        <fullName evidence="7">DUF1907 domain-containing protein</fullName>
    </recommendedName>
</protein>
<evidence type="ECO:0000256" key="4">
    <source>
        <dbReference type="ARBA" id="ARBA00022801"/>
    </source>
</evidence>
<evidence type="ECO:0000256" key="1">
    <source>
        <dbReference type="ARBA" id="ARBA00004123"/>
    </source>
</evidence>
<feature type="domain" description="DUF1907" evidence="7">
    <location>
        <begin position="24"/>
        <end position="305"/>
    </location>
</feature>
<proteinExistence type="evidence at transcript level"/>
<dbReference type="PANTHER" id="PTHR13204">
    <property type="entry name" value="PTD012 PROTEIN"/>
    <property type="match status" value="1"/>
</dbReference>
<dbReference type="PANTHER" id="PTHR13204:SF1">
    <property type="entry name" value="ESTER HYDROLASE C11ORF54"/>
    <property type="match status" value="1"/>
</dbReference>
<sequence>MFTDYSKILSRDLHVPSLEDAQKALSKGLKNVFAEVSVDIVDCPDLSAEPFNLACKGLGGTTSVVEVGGPPYLLPKVDRQKVYDVKDIVKAIGLQQCFVIGAGAGPWPFIGKNAEMVANVYIDGNNVKSLTHIAKLKDDGTNNIEVSVLPNTETRFALLANLFFSEGVQSKVLKVHCKKRTGSDNFVTAMRNALHDDFPDKVVGVGGAFLLKSGKALQHVMPDFSKSPLNSDEELNKWLEFYSMSAPLVAVGTLVSSDIPELDLRVQHFHSFSSHGEAGHYHQDTTPNEVEYLGYFNLGQKIYRIDKPPLTHSWGRD</sequence>
<name>R4WD98_RIPPE</name>
<comment type="subunit">
    <text evidence="2">Monomer.</text>
</comment>
<keyword evidence="5" id="KW-0862">Zinc</keyword>
<dbReference type="Pfam" id="PF08925">
    <property type="entry name" value="DUF1907"/>
    <property type="match status" value="1"/>
</dbReference>
<dbReference type="GO" id="GO:0016788">
    <property type="term" value="F:hydrolase activity, acting on ester bonds"/>
    <property type="evidence" value="ECO:0007669"/>
    <property type="project" value="TreeGrafter"/>
</dbReference>
<dbReference type="CDD" id="cd17298">
    <property type="entry name" value="DUF1907"/>
    <property type="match status" value="1"/>
</dbReference>
<evidence type="ECO:0000256" key="6">
    <source>
        <dbReference type="ARBA" id="ARBA00023242"/>
    </source>
</evidence>
<evidence type="ECO:0000256" key="3">
    <source>
        <dbReference type="ARBA" id="ARBA00022723"/>
    </source>
</evidence>
<dbReference type="GO" id="GO:0005634">
    <property type="term" value="C:nucleus"/>
    <property type="evidence" value="ECO:0007669"/>
    <property type="project" value="UniProtKB-SubCell"/>
</dbReference>
<dbReference type="EMBL" id="AK417349">
    <property type="protein sequence ID" value="BAN20564.1"/>
    <property type="molecule type" value="mRNA"/>
</dbReference>
<dbReference type="AlphaFoldDB" id="R4WD98"/>
<evidence type="ECO:0000256" key="2">
    <source>
        <dbReference type="ARBA" id="ARBA00011245"/>
    </source>
</evidence>
<evidence type="ECO:0000259" key="7">
    <source>
        <dbReference type="SMART" id="SM01168"/>
    </source>
</evidence>
<dbReference type="InterPro" id="IPR015021">
    <property type="entry name" value="C11orf54_DUF1907"/>
</dbReference>
<keyword evidence="6" id="KW-0539">Nucleus</keyword>
<evidence type="ECO:0000313" key="8">
    <source>
        <dbReference type="EMBL" id="BAN20564.1"/>
    </source>
</evidence>
<dbReference type="SMART" id="SM01168">
    <property type="entry name" value="DUF1907"/>
    <property type="match status" value="1"/>
</dbReference>
<dbReference type="GO" id="GO:0008270">
    <property type="term" value="F:zinc ion binding"/>
    <property type="evidence" value="ECO:0007669"/>
    <property type="project" value="TreeGrafter"/>
</dbReference>
<keyword evidence="4" id="KW-0378">Hydrolase</keyword>
<evidence type="ECO:0000256" key="5">
    <source>
        <dbReference type="ARBA" id="ARBA00022833"/>
    </source>
</evidence>
<reference evidence="8" key="1">
    <citation type="journal article" date="2013" name="PLoS ONE">
        <title>Gene expression in gut symbiotic organ of stinkbug affected by extracellular bacterial symbiont.</title>
        <authorList>
            <person name="Futahashi R."/>
            <person name="Tanaka K."/>
            <person name="Tanahashi M."/>
            <person name="Nikoh N."/>
            <person name="Kikuchi Y."/>
            <person name="Lee B.L."/>
            <person name="Fukatsu T."/>
        </authorList>
    </citation>
    <scope>NUCLEOTIDE SEQUENCE</scope>
    <source>
        <tissue evidence="8">Midgut</tissue>
    </source>
</reference>
<dbReference type="SUPFAM" id="SSF117856">
    <property type="entry name" value="AF0104/ALDC/Ptd012-like"/>
    <property type="match status" value="1"/>
</dbReference>
<organism evidence="8">
    <name type="scientific">Riptortus pedestris</name>
    <name type="common">Bean bug</name>
    <dbReference type="NCBI Taxonomy" id="329032"/>
    <lineage>
        <taxon>Eukaryota</taxon>
        <taxon>Metazoa</taxon>
        <taxon>Ecdysozoa</taxon>
        <taxon>Arthropoda</taxon>
        <taxon>Hexapoda</taxon>
        <taxon>Insecta</taxon>
        <taxon>Pterygota</taxon>
        <taxon>Neoptera</taxon>
        <taxon>Paraneoptera</taxon>
        <taxon>Hemiptera</taxon>
        <taxon>Heteroptera</taxon>
        <taxon>Panheteroptera</taxon>
        <taxon>Pentatomomorpha</taxon>
        <taxon>Coreoidea</taxon>
        <taxon>Alydidae</taxon>
        <taxon>Riptortus</taxon>
    </lineage>
</organism>
<accession>R4WD98</accession>
<keyword evidence="3" id="KW-0479">Metal-binding</keyword>
<comment type="subcellular location">
    <subcellularLocation>
        <location evidence="1">Nucleus</location>
    </subcellularLocation>
</comment>